<dbReference type="AlphaFoldDB" id="A0A916UAY8"/>
<protein>
    <submittedName>
        <fullName evidence="2">Uncharacterized protein</fullName>
    </submittedName>
</protein>
<reference evidence="2" key="2">
    <citation type="submission" date="2020-09" db="EMBL/GenBank/DDBJ databases">
        <authorList>
            <person name="Sun Q."/>
            <person name="Zhou Y."/>
        </authorList>
    </citation>
    <scope>NUCLEOTIDE SEQUENCE</scope>
    <source>
        <strain evidence="2">CGMCC 1.10998</strain>
    </source>
</reference>
<evidence type="ECO:0000313" key="3">
    <source>
        <dbReference type="Proteomes" id="UP000637423"/>
    </source>
</evidence>
<evidence type="ECO:0000256" key="1">
    <source>
        <dbReference type="SAM" id="MobiDB-lite"/>
    </source>
</evidence>
<dbReference type="EMBL" id="BMED01000001">
    <property type="protein sequence ID" value="GGC65562.1"/>
    <property type="molecule type" value="Genomic_DNA"/>
</dbReference>
<dbReference type="Proteomes" id="UP000637423">
    <property type="component" value="Unassembled WGS sequence"/>
</dbReference>
<evidence type="ECO:0000313" key="2">
    <source>
        <dbReference type="EMBL" id="GGC65562.1"/>
    </source>
</evidence>
<dbReference type="RefSeq" id="WP_188564907.1">
    <property type="nucleotide sequence ID" value="NZ_BMED01000001.1"/>
</dbReference>
<gene>
    <name evidence="2" type="ORF">GCM10011396_10730</name>
</gene>
<proteinExistence type="predicted"/>
<feature type="region of interest" description="Disordered" evidence="1">
    <location>
        <begin position="146"/>
        <end position="240"/>
    </location>
</feature>
<keyword evidence="3" id="KW-1185">Reference proteome</keyword>
<feature type="compositionally biased region" description="Low complexity" evidence="1">
    <location>
        <begin position="207"/>
        <end position="220"/>
    </location>
</feature>
<comment type="caution">
    <text evidence="2">The sequence shown here is derived from an EMBL/GenBank/DDBJ whole genome shotgun (WGS) entry which is preliminary data.</text>
</comment>
<name>A0A916UAY8_9BURK</name>
<sequence>MRGYAKISPKFWISGTGEKLRDEGWQAQLVALYLMSSPQANMTGLYYLPKPFMLAETGLSLDDLTKGLQACIRSGFCQYDEKSRMVWVHEMARFQIGKKLKPRDKRAIGVQTEYDNLPDNPYLQAFYDKYAVALCMSYSRANEPAEQAAEAEGKDLPDTLPSASKKHRSQEQEQEQEQDKGQNPANTSVLAVASDAGNASSGGGKQASATGDAAASGTAGPSLSDSAQSTAREKDPPRAEAVAMACPHQEIIALYHQVLPQCPRVRDWTRGRAVHLRARWNEDPARQNLDYWRKFFEYVAGSAFLTGRAQLAGGTGKRSFMADLAWMTKAINFAKIREGQYDN</sequence>
<organism evidence="2 3">
    <name type="scientific">Undibacterium terreum</name>
    <dbReference type="NCBI Taxonomy" id="1224302"/>
    <lineage>
        <taxon>Bacteria</taxon>
        <taxon>Pseudomonadati</taxon>
        <taxon>Pseudomonadota</taxon>
        <taxon>Betaproteobacteria</taxon>
        <taxon>Burkholderiales</taxon>
        <taxon>Oxalobacteraceae</taxon>
        <taxon>Undibacterium</taxon>
    </lineage>
</organism>
<accession>A0A916UAY8</accession>
<feature type="compositionally biased region" description="Polar residues" evidence="1">
    <location>
        <begin position="221"/>
        <end position="230"/>
    </location>
</feature>
<reference evidence="2" key="1">
    <citation type="journal article" date="2014" name="Int. J. Syst. Evol. Microbiol.">
        <title>Complete genome sequence of Corynebacterium casei LMG S-19264T (=DSM 44701T), isolated from a smear-ripened cheese.</title>
        <authorList>
            <consortium name="US DOE Joint Genome Institute (JGI-PGF)"/>
            <person name="Walter F."/>
            <person name="Albersmeier A."/>
            <person name="Kalinowski J."/>
            <person name="Ruckert C."/>
        </authorList>
    </citation>
    <scope>NUCLEOTIDE SEQUENCE</scope>
    <source>
        <strain evidence="2">CGMCC 1.10998</strain>
    </source>
</reference>